<keyword evidence="2" id="KW-0378">Hydrolase</keyword>
<reference evidence="2 3" key="1">
    <citation type="submission" date="2016-07" db="EMBL/GenBank/DDBJ databases">
        <title>Pervasive Adenine N6-methylation of Active Genes in Fungi.</title>
        <authorList>
            <consortium name="DOE Joint Genome Institute"/>
            <person name="Mondo S.J."/>
            <person name="Dannebaum R.O."/>
            <person name="Kuo R.C."/>
            <person name="Labutti K."/>
            <person name="Haridas S."/>
            <person name="Kuo A."/>
            <person name="Salamov A."/>
            <person name="Ahrendt S.R."/>
            <person name="Lipzen A."/>
            <person name="Sullivan W."/>
            <person name="Andreopoulos W.B."/>
            <person name="Clum A."/>
            <person name="Lindquist E."/>
            <person name="Daum C."/>
            <person name="Ramamoorthy G.K."/>
            <person name="Gryganskyi A."/>
            <person name="Culley D."/>
            <person name="Magnuson J.K."/>
            <person name="James T.Y."/>
            <person name="O'Malley M.A."/>
            <person name="Stajich J.E."/>
            <person name="Spatafora J.W."/>
            <person name="Visel A."/>
            <person name="Grigoriev I.V."/>
        </authorList>
    </citation>
    <scope>NUCLEOTIDE SEQUENCE [LARGE SCALE GENOMIC DNA]</scope>
    <source>
        <strain evidence="2 3">NRRL 3301</strain>
    </source>
</reference>
<dbReference type="GO" id="GO:0016787">
    <property type="term" value="F:hydrolase activity"/>
    <property type="evidence" value="ECO:0007669"/>
    <property type="project" value="UniProtKB-KW"/>
</dbReference>
<comment type="caution">
    <text evidence="2">The sequence shown here is derived from an EMBL/GenBank/DDBJ whole genome shotgun (WGS) entry which is preliminary data.</text>
</comment>
<sequence length="155" mass="16824">MPRTVIFAYDHSEASYNALTWVISHDVLLETDKVYVLTVMNDEVLSFEGFGLEAAAIGPATWVNDDCGEQLSKIKEDAHRLLESVVKVLKENGIEAIPKAVNGDAGDVIVDQADALKADMVIVGSNGRGFIKRQLLGSVSEHLTLNLKCSVLVVK</sequence>
<dbReference type="PRINTS" id="PR01438">
    <property type="entry name" value="UNVRSLSTRESS"/>
</dbReference>
<dbReference type="InterPro" id="IPR006015">
    <property type="entry name" value="Universal_stress_UspA"/>
</dbReference>
<protein>
    <submittedName>
        <fullName evidence="2">Adenine nucleotide alpha hydrolases-like protein</fullName>
    </submittedName>
</protein>
<dbReference type="AlphaFoldDB" id="A0A1X2GY83"/>
<dbReference type="CDD" id="cd23659">
    <property type="entry name" value="USP_At3g01520-like"/>
    <property type="match status" value="1"/>
</dbReference>
<feature type="non-terminal residue" evidence="2">
    <location>
        <position position="155"/>
    </location>
</feature>
<dbReference type="PANTHER" id="PTHR31964">
    <property type="entry name" value="ADENINE NUCLEOTIDE ALPHA HYDROLASES-LIKE SUPERFAMILY PROTEIN"/>
    <property type="match status" value="1"/>
</dbReference>
<dbReference type="EMBL" id="MCGT01000001">
    <property type="protein sequence ID" value="ORX63047.1"/>
    <property type="molecule type" value="Genomic_DNA"/>
</dbReference>
<dbReference type="OrthoDB" id="843225at2759"/>
<proteinExistence type="predicted"/>
<evidence type="ECO:0000313" key="3">
    <source>
        <dbReference type="Proteomes" id="UP000242146"/>
    </source>
</evidence>
<dbReference type="STRING" id="101127.A0A1X2GY83"/>
<dbReference type="SUPFAM" id="SSF52402">
    <property type="entry name" value="Adenine nucleotide alpha hydrolases-like"/>
    <property type="match status" value="1"/>
</dbReference>
<evidence type="ECO:0000313" key="2">
    <source>
        <dbReference type="EMBL" id="ORX63047.1"/>
    </source>
</evidence>
<gene>
    <name evidence="2" type="ORF">DM01DRAFT_267720</name>
</gene>
<name>A0A1X2GY83_9FUNG</name>
<feature type="domain" description="UspA" evidence="1">
    <location>
        <begin position="1"/>
        <end position="155"/>
    </location>
</feature>
<evidence type="ECO:0000259" key="1">
    <source>
        <dbReference type="Pfam" id="PF00582"/>
    </source>
</evidence>
<dbReference type="Proteomes" id="UP000242146">
    <property type="component" value="Unassembled WGS sequence"/>
</dbReference>
<accession>A0A1X2GY83</accession>
<organism evidence="2 3">
    <name type="scientific">Hesseltinella vesiculosa</name>
    <dbReference type="NCBI Taxonomy" id="101127"/>
    <lineage>
        <taxon>Eukaryota</taxon>
        <taxon>Fungi</taxon>
        <taxon>Fungi incertae sedis</taxon>
        <taxon>Mucoromycota</taxon>
        <taxon>Mucoromycotina</taxon>
        <taxon>Mucoromycetes</taxon>
        <taxon>Mucorales</taxon>
        <taxon>Cunninghamellaceae</taxon>
        <taxon>Hesseltinella</taxon>
    </lineage>
</organism>
<keyword evidence="3" id="KW-1185">Reference proteome</keyword>
<dbReference type="InterPro" id="IPR014729">
    <property type="entry name" value="Rossmann-like_a/b/a_fold"/>
</dbReference>
<dbReference type="PANTHER" id="PTHR31964:SF113">
    <property type="entry name" value="USPA DOMAIN-CONTAINING PROTEIN"/>
    <property type="match status" value="1"/>
</dbReference>
<dbReference type="InterPro" id="IPR006016">
    <property type="entry name" value="UspA"/>
</dbReference>
<dbReference type="Gene3D" id="3.40.50.620">
    <property type="entry name" value="HUPs"/>
    <property type="match status" value="1"/>
</dbReference>
<dbReference type="Pfam" id="PF00582">
    <property type="entry name" value="Usp"/>
    <property type="match status" value="1"/>
</dbReference>